<keyword evidence="1" id="KW-1133">Transmembrane helix</keyword>
<dbReference type="STRING" id="762845.BCR26_11165"/>
<dbReference type="PANTHER" id="PTHR33802">
    <property type="entry name" value="SI:CH211-161H7.5-RELATED"/>
    <property type="match status" value="1"/>
</dbReference>
<dbReference type="OrthoDB" id="5189031at2"/>
<keyword evidence="1" id="KW-0812">Transmembrane</keyword>
<feature type="transmembrane region" description="Helical" evidence="1">
    <location>
        <begin position="7"/>
        <end position="27"/>
    </location>
</feature>
<proteinExistence type="predicted"/>
<dbReference type="Proteomes" id="UP000095256">
    <property type="component" value="Unassembled WGS sequence"/>
</dbReference>
<feature type="transmembrane region" description="Helical" evidence="1">
    <location>
        <begin position="148"/>
        <end position="172"/>
    </location>
</feature>
<feature type="transmembrane region" description="Helical" evidence="1">
    <location>
        <begin position="91"/>
        <end position="112"/>
    </location>
</feature>
<comment type="caution">
    <text evidence="2">The sequence shown here is derived from an EMBL/GenBank/DDBJ whole genome shotgun (WGS) entry which is preliminary data.</text>
</comment>
<feature type="transmembrane region" description="Helical" evidence="1">
    <location>
        <begin position="118"/>
        <end position="136"/>
    </location>
</feature>
<feature type="transmembrane region" description="Helical" evidence="1">
    <location>
        <begin position="184"/>
        <end position="202"/>
    </location>
</feature>
<organism evidence="2 3">
    <name type="scientific">Enterococcus rivorum</name>
    <dbReference type="NCBI Taxonomy" id="762845"/>
    <lineage>
        <taxon>Bacteria</taxon>
        <taxon>Bacillati</taxon>
        <taxon>Bacillota</taxon>
        <taxon>Bacilli</taxon>
        <taxon>Lactobacillales</taxon>
        <taxon>Enterococcaceae</taxon>
        <taxon>Enterococcus</taxon>
    </lineage>
</organism>
<feature type="transmembrane region" description="Helical" evidence="1">
    <location>
        <begin position="47"/>
        <end position="71"/>
    </location>
</feature>
<dbReference type="PANTHER" id="PTHR33802:SF1">
    <property type="entry name" value="XK-RELATED PROTEIN"/>
    <property type="match status" value="1"/>
</dbReference>
<dbReference type="AlphaFoldDB" id="A0A1E5KYC5"/>
<name>A0A1E5KYC5_9ENTE</name>
<evidence type="ECO:0000256" key="1">
    <source>
        <dbReference type="SAM" id="Phobius"/>
    </source>
</evidence>
<sequence>MDKNNSVLAKAIVTLTFIFMVGMNMAAVLLPLNGVTTQAVSDKYANLFAPAGLTFSVWSVIYLLLALFVFYQWKPTVKNSVMKDENFSKKIRILFIISSLLNGVWLVAWQYFQLELSVLIMLCLLITLILINNQLVKETFNLKESVFLRLPFSVYFGWITVATIANITALLVSKNISFLQSNQVFWTITILIIGLVIAGATIVKNRDTAYGLTVFWAYLGILIKHLSSTGWNNNYPSIILTVIGCLIVLLALCVYGGIRNRKNRKIHEVK</sequence>
<gene>
    <name evidence="2" type="ORF">BCR26_11165</name>
</gene>
<protein>
    <submittedName>
        <fullName evidence="2">Lantibiotic ABC transporter permease</fullName>
    </submittedName>
</protein>
<reference evidence="2 3" key="1">
    <citation type="submission" date="2016-09" db="EMBL/GenBank/DDBJ databases">
        <authorList>
            <person name="Capua I."/>
            <person name="De Benedictis P."/>
            <person name="Joannis T."/>
            <person name="Lombin L.H."/>
            <person name="Cattoli G."/>
        </authorList>
    </citation>
    <scope>NUCLEOTIDE SEQUENCE [LARGE SCALE GENOMIC DNA]</scope>
    <source>
        <strain evidence="2 3">LMG 25899</strain>
    </source>
</reference>
<dbReference type="EMBL" id="MIEK01000013">
    <property type="protein sequence ID" value="OEH82890.1"/>
    <property type="molecule type" value="Genomic_DNA"/>
</dbReference>
<accession>A0A1E5KYC5</accession>
<evidence type="ECO:0000313" key="3">
    <source>
        <dbReference type="Proteomes" id="UP000095256"/>
    </source>
</evidence>
<dbReference type="RefSeq" id="WP_069698127.1">
    <property type="nucleotide sequence ID" value="NZ_JAGGMA010000022.1"/>
</dbReference>
<feature type="transmembrane region" description="Helical" evidence="1">
    <location>
        <begin position="238"/>
        <end position="258"/>
    </location>
</feature>
<keyword evidence="1" id="KW-0472">Membrane</keyword>
<keyword evidence="3" id="KW-1185">Reference proteome</keyword>
<feature type="transmembrane region" description="Helical" evidence="1">
    <location>
        <begin position="209"/>
        <end position="226"/>
    </location>
</feature>
<evidence type="ECO:0000313" key="2">
    <source>
        <dbReference type="EMBL" id="OEH82890.1"/>
    </source>
</evidence>